<name>A0ABV9RYU1_9PSEU</name>
<comment type="caution">
    <text evidence="1">The sequence shown here is derived from an EMBL/GenBank/DDBJ whole genome shotgun (WGS) entry which is preliminary data.</text>
</comment>
<dbReference type="Proteomes" id="UP001595859">
    <property type="component" value="Unassembled WGS sequence"/>
</dbReference>
<dbReference type="RefSeq" id="WP_378055762.1">
    <property type="nucleotide sequence ID" value="NZ_JBHSIS010000004.1"/>
</dbReference>
<evidence type="ECO:0000313" key="2">
    <source>
        <dbReference type="Proteomes" id="UP001595859"/>
    </source>
</evidence>
<accession>A0ABV9RYU1</accession>
<reference evidence="2" key="1">
    <citation type="journal article" date="2019" name="Int. J. Syst. Evol. Microbiol.">
        <title>The Global Catalogue of Microorganisms (GCM) 10K type strain sequencing project: providing services to taxonomists for standard genome sequencing and annotation.</title>
        <authorList>
            <consortium name="The Broad Institute Genomics Platform"/>
            <consortium name="The Broad Institute Genome Sequencing Center for Infectious Disease"/>
            <person name="Wu L."/>
            <person name="Ma J."/>
        </authorList>
    </citation>
    <scope>NUCLEOTIDE SEQUENCE [LARGE SCALE GENOMIC DNA]</scope>
    <source>
        <strain evidence="2">ZS-22-S1</strain>
    </source>
</reference>
<dbReference type="Gene3D" id="3.40.50.300">
    <property type="entry name" value="P-loop containing nucleotide triphosphate hydrolases"/>
    <property type="match status" value="1"/>
</dbReference>
<dbReference type="Pfam" id="PF07931">
    <property type="entry name" value="CPT"/>
    <property type="match status" value="1"/>
</dbReference>
<proteinExistence type="predicted"/>
<protein>
    <submittedName>
        <fullName evidence="1">Uncharacterized protein</fullName>
    </submittedName>
</protein>
<sequence>MFLGGAVSQGRWLAALGDVGTLWVGVRCDAAAAARREIARGDRVTGMGSSGKGVKE</sequence>
<dbReference type="EMBL" id="JBHSIS010000004">
    <property type="protein sequence ID" value="MFC4853789.1"/>
    <property type="molecule type" value="Genomic_DNA"/>
</dbReference>
<gene>
    <name evidence="1" type="ORF">ACFPCV_09730</name>
</gene>
<organism evidence="1 2">
    <name type="scientific">Actinophytocola glycyrrhizae</name>
    <dbReference type="NCBI Taxonomy" id="2044873"/>
    <lineage>
        <taxon>Bacteria</taxon>
        <taxon>Bacillati</taxon>
        <taxon>Actinomycetota</taxon>
        <taxon>Actinomycetes</taxon>
        <taxon>Pseudonocardiales</taxon>
        <taxon>Pseudonocardiaceae</taxon>
    </lineage>
</organism>
<dbReference type="InterPro" id="IPR027417">
    <property type="entry name" value="P-loop_NTPase"/>
</dbReference>
<keyword evidence="2" id="KW-1185">Reference proteome</keyword>
<evidence type="ECO:0000313" key="1">
    <source>
        <dbReference type="EMBL" id="MFC4853789.1"/>
    </source>
</evidence>